<evidence type="ECO:0000256" key="6">
    <source>
        <dbReference type="PROSITE-ProRule" id="PRU10099"/>
    </source>
</evidence>
<dbReference type="PIRSF" id="PIRSF001220">
    <property type="entry name" value="L-ASNase_gatD"/>
    <property type="match status" value="1"/>
</dbReference>
<dbReference type="SMART" id="SM00870">
    <property type="entry name" value="Asparaginase"/>
    <property type="match status" value="1"/>
</dbReference>
<dbReference type="CDD" id="cd08963">
    <property type="entry name" value="L-asparaginase_I"/>
    <property type="match status" value="1"/>
</dbReference>
<dbReference type="PRINTS" id="PR00139">
    <property type="entry name" value="ASNGLNASE"/>
</dbReference>
<dbReference type="Gene3D" id="3.40.50.1170">
    <property type="entry name" value="L-asparaginase, N-terminal domain"/>
    <property type="match status" value="1"/>
</dbReference>
<dbReference type="InterPro" id="IPR027473">
    <property type="entry name" value="L-asparaginase_C"/>
</dbReference>
<comment type="caution">
    <text evidence="10">The sequence shown here is derived from an EMBL/GenBank/DDBJ whole genome shotgun (WGS) entry which is preliminary data.</text>
</comment>
<comment type="similarity">
    <text evidence="1">Belongs to the asparaginase 1 family.</text>
</comment>
<dbReference type="GO" id="GO:0004067">
    <property type="term" value="F:asparaginase activity"/>
    <property type="evidence" value="ECO:0007669"/>
    <property type="project" value="UniProtKB-UniRule"/>
</dbReference>
<evidence type="ECO:0000256" key="1">
    <source>
        <dbReference type="ARBA" id="ARBA00010518"/>
    </source>
</evidence>
<evidence type="ECO:0000313" key="10">
    <source>
        <dbReference type="EMBL" id="ETW97451.1"/>
    </source>
</evidence>
<feature type="active site" description="O-isoaspartyl threonine intermediate" evidence="4">
    <location>
        <position position="16"/>
    </location>
</feature>
<dbReference type="AlphaFoldDB" id="W4LJD4"/>
<evidence type="ECO:0000259" key="8">
    <source>
        <dbReference type="Pfam" id="PF00710"/>
    </source>
</evidence>
<dbReference type="GO" id="GO:0009066">
    <property type="term" value="P:aspartate family amino acid metabolic process"/>
    <property type="evidence" value="ECO:0007669"/>
    <property type="project" value="UniProtKB-ARBA"/>
</dbReference>
<dbReference type="Gene3D" id="3.40.50.40">
    <property type="match status" value="1"/>
</dbReference>
<dbReference type="EC" id="3.5.1.1" evidence="2"/>
<evidence type="ECO:0000256" key="5">
    <source>
        <dbReference type="PIRSR" id="PIRSR001220-2"/>
    </source>
</evidence>
<feature type="active site" evidence="7">
    <location>
        <position position="103"/>
    </location>
</feature>
<feature type="domain" description="L-asparaginase N-terminal" evidence="8">
    <location>
        <begin position="8"/>
        <end position="204"/>
    </location>
</feature>
<dbReference type="InterPro" id="IPR027475">
    <property type="entry name" value="Asparaginase/glutaminase_AS2"/>
</dbReference>
<keyword evidence="3" id="KW-0378">Hydrolase</keyword>
<dbReference type="PATRIC" id="fig|1429438.4.peg.4359"/>
<feature type="active site" evidence="6">
    <location>
        <position position="16"/>
    </location>
</feature>
<dbReference type="PANTHER" id="PTHR11707">
    <property type="entry name" value="L-ASPARAGINASE"/>
    <property type="match status" value="1"/>
</dbReference>
<sequence length="402" mass="42591">MSNGTPSVYILYTGGTIGSGGSPLAPLPPSEFAALIASQPGFTDSTVTVQLEDDEDFTINYTLGAFDPPLDSSSITPEDWITIAQDLLNNYDGYNGLVVLHGTDTMAFTASMLSFLLDGLSKPVVVTGSQLPLQQTRNDALRNLVTSIVIAATEQVPEAMLFFNLDLMRGNRSAKVNASEFPAFGSPNFPPLGQAGIDIDINESLILPPPTGNTLDDPGNRQQLSLQLESFRVAFQNFSVASLLLFPGIQASTVEAILSDTTPPILGLIIQAFGSGNAPANPELINALKTAHDEGVVLVDVTQVLAGSVDLDAYESASGLKAAGAISGYDMTPEAALTKLIYLSSLWAGDQTTIEMLMTQDLRGELTSSVQELADRRWALLAASRGPSRLYLKAVRIAEHGA</sequence>
<name>W4LJD4_ENTF1</name>
<dbReference type="FunFam" id="3.40.50.40:FF:000001">
    <property type="entry name" value="L-asparaginase 1"/>
    <property type="match status" value="1"/>
</dbReference>
<evidence type="ECO:0000256" key="7">
    <source>
        <dbReference type="PROSITE-ProRule" id="PRU10100"/>
    </source>
</evidence>
<dbReference type="InterPro" id="IPR027474">
    <property type="entry name" value="L-asparaginase_N"/>
</dbReference>
<evidence type="ECO:0000313" key="11">
    <source>
        <dbReference type="Proteomes" id="UP000019141"/>
    </source>
</evidence>
<gene>
    <name evidence="10" type="ORF">ETSY1_22605</name>
</gene>
<dbReference type="PROSITE" id="PS00917">
    <property type="entry name" value="ASN_GLN_ASE_2"/>
    <property type="match status" value="1"/>
</dbReference>
<dbReference type="InterPro" id="IPR036152">
    <property type="entry name" value="Asp/glu_Ase-like_sf"/>
</dbReference>
<evidence type="ECO:0000259" key="9">
    <source>
        <dbReference type="Pfam" id="PF17763"/>
    </source>
</evidence>
<dbReference type="Pfam" id="PF17763">
    <property type="entry name" value="Asparaginase_C"/>
    <property type="match status" value="1"/>
</dbReference>
<reference evidence="10 11" key="1">
    <citation type="journal article" date="2014" name="Nature">
        <title>An environmental bacterial taxon with a large and distinct metabolic repertoire.</title>
        <authorList>
            <person name="Wilson M.C."/>
            <person name="Mori T."/>
            <person name="Ruckert C."/>
            <person name="Uria A.R."/>
            <person name="Helf M.J."/>
            <person name="Takada K."/>
            <person name="Gernert C."/>
            <person name="Steffens U.A."/>
            <person name="Heycke N."/>
            <person name="Schmitt S."/>
            <person name="Rinke C."/>
            <person name="Helfrich E.J."/>
            <person name="Brachmann A.O."/>
            <person name="Gurgui C."/>
            <person name="Wakimoto T."/>
            <person name="Kracht M."/>
            <person name="Crusemann M."/>
            <person name="Hentschel U."/>
            <person name="Abe I."/>
            <person name="Matsunaga S."/>
            <person name="Kalinowski J."/>
            <person name="Takeyama H."/>
            <person name="Piel J."/>
        </authorList>
    </citation>
    <scope>NUCLEOTIDE SEQUENCE [LARGE SCALE GENOMIC DNA]</scope>
    <source>
        <strain evidence="11">TSY1</strain>
    </source>
</reference>
<dbReference type="HOGENOM" id="CLU_019134_2_3_7"/>
<feature type="binding site" evidence="5">
    <location>
        <begin position="103"/>
        <end position="104"/>
    </location>
    <ligand>
        <name>substrate</name>
    </ligand>
</feature>
<dbReference type="PROSITE" id="PS00144">
    <property type="entry name" value="ASN_GLN_ASE_1"/>
    <property type="match status" value="1"/>
</dbReference>
<dbReference type="InterPro" id="IPR040919">
    <property type="entry name" value="Asparaginase_C"/>
</dbReference>
<dbReference type="InterPro" id="IPR037152">
    <property type="entry name" value="L-asparaginase_N_sf"/>
</dbReference>
<feature type="binding site" evidence="5">
    <location>
        <position position="72"/>
    </location>
    <ligand>
        <name>substrate</name>
    </ligand>
</feature>
<organism evidence="10 11">
    <name type="scientific">Entotheonella factor</name>
    <dbReference type="NCBI Taxonomy" id="1429438"/>
    <lineage>
        <taxon>Bacteria</taxon>
        <taxon>Pseudomonadati</taxon>
        <taxon>Nitrospinota/Tectimicrobiota group</taxon>
        <taxon>Candidatus Tectimicrobiota</taxon>
        <taxon>Candidatus Entotheonellia</taxon>
        <taxon>Candidatus Entotheonellales</taxon>
        <taxon>Candidatus Entotheonellaceae</taxon>
        <taxon>Candidatus Entotheonella</taxon>
    </lineage>
</organism>
<dbReference type="PROSITE" id="PS51732">
    <property type="entry name" value="ASN_GLN_ASE_3"/>
    <property type="match status" value="1"/>
</dbReference>
<dbReference type="PIRSF" id="PIRSF500176">
    <property type="entry name" value="L_ASNase"/>
    <property type="match status" value="1"/>
</dbReference>
<evidence type="ECO:0000256" key="2">
    <source>
        <dbReference type="ARBA" id="ARBA00012920"/>
    </source>
</evidence>
<dbReference type="InterPro" id="IPR020827">
    <property type="entry name" value="Asparaginase/glutaminase_AS1"/>
</dbReference>
<evidence type="ECO:0000256" key="3">
    <source>
        <dbReference type="ARBA" id="ARBA00022801"/>
    </source>
</evidence>
<dbReference type="InterPro" id="IPR041725">
    <property type="entry name" value="L-asparaginase_I"/>
</dbReference>
<protein>
    <recommendedName>
        <fullName evidence="2">asparaginase</fullName>
        <ecNumber evidence="2">3.5.1.1</ecNumber>
    </recommendedName>
</protein>
<dbReference type="SUPFAM" id="SSF53774">
    <property type="entry name" value="Glutaminase/Asparaginase"/>
    <property type="match status" value="1"/>
</dbReference>
<dbReference type="Proteomes" id="UP000019141">
    <property type="component" value="Unassembled WGS sequence"/>
</dbReference>
<dbReference type="Pfam" id="PF00710">
    <property type="entry name" value="Asparaginase"/>
    <property type="match status" value="1"/>
</dbReference>
<dbReference type="EMBL" id="AZHW01000664">
    <property type="protein sequence ID" value="ETW97451.1"/>
    <property type="molecule type" value="Genomic_DNA"/>
</dbReference>
<evidence type="ECO:0000256" key="4">
    <source>
        <dbReference type="PIRSR" id="PIRSR001220-1"/>
    </source>
</evidence>
<dbReference type="InterPro" id="IPR006034">
    <property type="entry name" value="Asparaginase/glutaminase-like"/>
</dbReference>
<keyword evidence="11" id="KW-1185">Reference proteome</keyword>
<proteinExistence type="inferred from homology"/>
<accession>W4LJD4</accession>
<dbReference type="PANTHER" id="PTHR11707:SF28">
    <property type="entry name" value="60 KDA LYSOPHOSPHOLIPASE"/>
    <property type="match status" value="1"/>
</dbReference>
<feature type="domain" description="Asparaginase/glutaminase C-terminal" evidence="9">
    <location>
        <begin position="240"/>
        <end position="355"/>
    </location>
</feature>
<dbReference type="SFLD" id="SFLDS00057">
    <property type="entry name" value="Glutaminase/Asparaginase"/>
    <property type="match status" value="1"/>
</dbReference>